<keyword evidence="5" id="KW-0539">Nucleus</keyword>
<dbReference type="CDD" id="cd10017">
    <property type="entry name" value="B3_DNA"/>
    <property type="match status" value="2"/>
</dbReference>
<dbReference type="InterPro" id="IPR050655">
    <property type="entry name" value="Plant_B3_domain"/>
</dbReference>
<dbReference type="PANTHER" id="PTHR31920:SF147">
    <property type="entry name" value="TF-B3 DOMAIN-CONTAINING PROTEIN"/>
    <property type="match status" value="1"/>
</dbReference>
<dbReference type="InterPro" id="IPR003340">
    <property type="entry name" value="B3_DNA-bd"/>
</dbReference>
<dbReference type="InterPro" id="IPR015300">
    <property type="entry name" value="DNA-bd_pseudobarrel_sf"/>
</dbReference>
<keyword evidence="4" id="KW-0804">Transcription</keyword>
<evidence type="ECO:0000256" key="2">
    <source>
        <dbReference type="ARBA" id="ARBA00023015"/>
    </source>
</evidence>
<reference evidence="8" key="1">
    <citation type="submission" date="2022-08" db="EMBL/GenBank/DDBJ databases">
        <authorList>
            <person name="Gutierrez-Valencia J."/>
        </authorList>
    </citation>
    <scope>NUCLEOTIDE SEQUENCE</scope>
</reference>
<feature type="compositionally biased region" description="Low complexity" evidence="6">
    <location>
        <begin position="209"/>
        <end position="219"/>
    </location>
</feature>
<evidence type="ECO:0000256" key="1">
    <source>
        <dbReference type="ARBA" id="ARBA00004123"/>
    </source>
</evidence>
<comment type="subcellular location">
    <subcellularLocation>
        <location evidence="1">Nucleus</location>
    </subcellularLocation>
</comment>
<evidence type="ECO:0000256" key="6">
    <source>
        <dbReference type="SAM" id="MobiDB-lite"/>
    </source>
</evidence>
<keyword evidence="2" id="KW-0805">Transcription regulation</keyword>
<protein>
    <recommendedName>
        <fullName evidence="7">TF-B3 domain-containing protein</fullName>
    </recommendedName>
</protein>
<evidence type="ECO:0000259" key="7">
    <source>
        <dbReference type="PROSITE" id="PS50863"/>
    </source>
</evidence>
<dbReference type="AlphaFoldDB" id="A0AAV0N1G3"/>
<comment type="caution">
    <text evidence="8">The sequence shown here is derived from an EMBL/GenBank/DDBJ whole genome shotgun (WGS) entry which is preliminary data.</text>
</comment>
<dbReference type="Gene3D" id="2.40.330.10">
    <property type="entry name" value="DNA-binding pseudobarrel domain"/>
    <property type="match status" value="2"/>
</dbReference>
<keyword evidence="9" id="KW-1185">Reference proteome</keyword>
<evidence type="ECO:0000256" key="3">
    <source>
        <dbReference type="ARBA" id="ARBA00023125"/>
    </source>
</evidence>
<proteinExistence type="predicted"/>
<keyword evidence="3" id="KW-0238">DNA-binding</keyword>
<dbReference type="GO" id="GO:0003677">
    <property type="term" value="F:DNA binding"/>
    <property type="evidence" value="ECO:0007669"/>
    <property type="project" value="UniProtKB-KW"/>
</dbReference>
<evidence type="ECO:0000256" key="4">
    <source>
        <dbReference type="ARBA" id="ARBA00023163"/>
    </source>
</evidence>
<evidence type="ECO:0000313" key="9">
    <source>
        <dbReference type="Proteomes" id="UP001154282"/>
    </source>
</evidence>
<dbReference type="PROSITE" id="PS50863">
    <property type="entry name" value="B3"/>
    <property type="match status" value="2"/>
</dbReference>
<evidence type="ECO:0000313" key="8">
    <source>
        <dbReference type="EMBL" id="CAI0452345.1"/>
    </source>
</evidence>
<dbReference type="EMBL" id="CAMGYJ010000007">
    <property type="protein sequence ID" value="CAI0452345.1"/>
    <property type="molecule type" value="Genomic_DNA"/>
</dbReference>
<evidence type="ECO:0000256" key="5">
    <source>
        <dbReference type="ARBA" id="ARBA00023242"/>
    </source>
</evidence>
<gene>
    <name evidence="8" type="ORF">LITE_LOCUS31184</name>
</gene>
<dbReference type="Proteomes" id="UP001154282">
    <property type="component" value="Unassembled WGS sequence"/>
</dbReference>
<dbReference type="Pfam" id="PF02362">
    <property type="entry name" value="B3"/>
    <property type="match status" value="2"/>
</dbReference>
<feature type="region of interest" description="Disordered" evidence="6">
    <location>
        <begin position="203"/>
        <end position="228"/>
    </location>
</feature>
<sequence>MNSAGIFSDGEWADEQTGARFFKIILHSTVLDKKMLIPRKFIRDSAGELLYSKSATLKLPSGDEWEVELIKKGEDVWFGGSGWQRFAEFYTLEYGHFLVFEYTGRAEFSVVIFGRSATEINYPVREAIGIEDSAVSVEILDGDGDDDDKDAVATNQLTEKENSKGKSPIANDGGTDKAGQAVAIQIKKEQKSCWKSVAELDNPMEEKQGASSKSSKSGALPSDGFTSKRPSFQIKMSQSYMAGAKPHFPLPFRKKHIKLTEQRLKLVSGGRDWTVELCSYKTKHMKLGVGWKSFMEDNSLQLGDVCNFELVSGDPTDVQLRVTIARACA</sequence>
<accession>A0AAV0N1G3</accession>
<feature type="region of interest" description="Disordered" evidence="6">
    <location>
        <begin position="155"/>
        <end position="177"/>
    </location>
</feature>
<organism evidence="8 9">
    <name type="scientific">Linum tenue</name>
    <dbReference type="NCBI Taxonomy" id="586396"/>
    <lineage>
        <taxon>Eukaryota</taxon>
        <taxon>Viridiplantae</taxon>
        <taxon>Streptophyta</taxon>
        <taxon>Embryophyta</taxon>
        <taxon>Tracheophyta</taxon>
        <taxon>Spermatophyta</taxon>
        <taxon>Magnoliopsida</taxon>
        <taxon>eudicotyledons</taxon>
        <taxon>Gunneridae</taxon>
        <taxon>Pentapetalae</taxon>
        <taxon>rosids</taxon>
        <taxon>fabids</taxon>
        <taxon>Malpighiales</taxon>
        <taxon>Linaceae</taxon>
        <taxon>Linum</taxon>
    </lineage>
</organism>
<feature type="domain" description="TF-B3" evidence="7">
    <location>
        <begin position="231"/>
        <end position="328"/>
    </location>
</feature>
<dbReference type="GO" id="GO:0005634">
    <property type="term" value="C:nucleus"/>
    <property type="evidence" value="ECO:0007669"/>
    <property type="project" value="UniProtKB-SubCell"/>
</dbReference>
<dbReference type="PANTHER" id="PTHR31920">
    <property type="entry name" value="B3 DOMAIN-CONTAINING"/>
    <property type="match status" value="1"/>
</dbReference>
<name>A0AAV0N1G3_9ROSI</name>
<dbReference type="SMART" id="SM01019">
    <property type="entry name" value="B3"/>
    <property type="match status" value="2"/>
</dbReference>
<feature type="domain" description="TF-B3" evidence="7">
    <location>
        <begin position="20"/>
        <end position="116"/>
    </location>
</feature>
<dbReference type="SUPFAM" id="SSF101936">
    <property type="entry name" value="DNA-binding pseudobarrel domain"/>
    <property type="match status" value="2"/>
</dbReference>